<dbReference type="EMBL" id="BMZG01000007">
    <property type="protein sequence ID" value="GHA74312.1"/>
    <property type="molecule type" value="Genomic_DNA"/>
</dbReference>
<dbReference type="InterPro" id="IPR035996">
    <property type="entry name" value="4pyrrol_Methylase_sf"/>
</dbReference>
<evidence type="ECO:0000256" key="5">
    <source>
        <dbReference type="ARBA" id="ARBA00022691"/>
    </source>
</evidence>
<dbReference type="InterPro" id="IPR000878">
    <property type="entry name" value="4pyrrol_Mease"/>
</dbReference>
<dbReference type="GO" id="GO:0032259">
    <property type="term" value="P:methylation"/>
    <property type="evidence" value="ECO:0007669"/>
    <property type="project" value="UniProtKB-KW"/>
</dbReference>
<evidence type="ECO:0000256" key="4">
    <source>
        <dbReference type="ARBA" id="ARBA00022679"/>
    </source>
</evidence>
<keyword evidence="8" id="KW-1185">Reference proteome</keyword>
<dbReference type="GO" id="GO:0008168">
    <property type="term" value="F:methyltransferase activity"/>
    <property type="evidence" value="ECO:0007669"/>
    <property type="project" value="UniProtKB-KW"/>
</dbReference>
<accession>A0A8J3G026</accession>
<dbReference type="InterPro" id="IPR014776">
    <property type="entry name" value="4pyrrole_Mease_sub2"/>
</dbReference>
<keyword evidence="4" id="KW-0808">Transferase</keyword>
<comment type="caution">
    <text evidence="7">The sequence shown here is derived from an EMBL/GenBank/DDBJ whole genome shotgun (WGS) entry which is preliminary data.</text>
</comment>
<dbReference type="AlphaFoldDB" id="A0A8J3G026"/>
<keyword evidence="2" id="KW-0698">rRNA processing</keyword>
<dbReference type="Pfam" id="PF00590">
    <property type="entry name" value="TP_methylase"/>
    <property type="match status" value="1"/>
</dbReference>
<evidence type="ECO:0000259" key="6">
    <source>
        <dbReference type="Pfam" id="PF00590"/>
    </source>
</evidence>
<protein>
    <recommendedName>
        <fullName evidence="6">Tetrapyrrole methylase domain-containing protein</fullName>
    </recommendedName>
</protein>
<keyword evidence="5" id="KW-0949">S-adenosyl-L-methionine</keyword>
<evidence type="ECO:0000313" key="7">
    <source>
        <dbReference type="EMBL" id="GHA74312.1"/>
    </source>
</evidence>
<proteinExistence type="predicted"/>
<evidence type="ECO:0000256" key="3">
    <source>
        <dbReference type="ARBA" id="ARBA00022603"/>
    </source>
</evidence>
<sequence length="242" mass="26665">MKKTGTLYLIPNTLGDDTTLPAVLPTEVIQQATRLQHFIVENAKPARQFLKAIGIRTPLQQISMAELNINTPDKDIDQLLAPLLNGHDVGLISDAGCPAVADPGSRAVLAAHKHHIPVRPLVGPSSILLALMASGLNGQKFTFHGYLPIDTNARISTLKKLEQESRQHQQTQMFIETPYRNTALFEGLCKSLAPQTQLCIATDITLPTEAITTLPIKHWQNLFNQKQAPELHKHPSLFLFLA</sequence>
<keyword evidence="3" id="KW-0489">Methyltransferase</keyword>
<organism evidence="7 8">
    <name type="scientific">Formosimonas limnophila</name>
    <dbReference type="NCBI Taxonomy" id="1384487"/>
    <lineage>
        <taxon>Bacteria</taxon>
        <taxon>Pseudomonadati</taxon>
        <taxon>Pseudomonadota</taxon>
        <taxon>Betaproteobacteria</taxon>
        <taxon>Burkholderiales</taxon>
        <taxon>Burkholderiaceae</taxon>
        <taxon>Formosimonas</taxon>
    </lineage>
</organism>
<evidence type="ECO:0000256" key="2">
    <source>
        <dbReference type="ARBA" id="ARBA00022552"/>
    </source>
</evidence>
<dbReference type="PIRSF" id="PIRSF005917">
    <property type="entry name" value="MTase_YraL"/>
    <property type="match status" value="1"/>
</dbReference>
<dbReference type="Gene3D" id="3.40.1010.10">
    <property type="entry name" value="Cobalt-precorrin-4 Transmethylase, Domain 1"/>
    <property type="match status" value="1"/>
</dbReference>
<name>A0A8J3G026_9BURK</name>
<dbReference type="CDD" id="cd11649">
    <property type="entry name" value="RsmI_like"/>
    <property type="match status" value="1"/>
</dbReference>
<dbReference type="SUPFAM" id="SSF53790">
    <property type="entry name" value="Tetrapyrrole methylase"/>
    <property type="match status" value="1"/>
</dbReference>
<evidence type="ECO:0000256" key="1">
    <source>
        <dbReference type="ARBA" id="ARBA00022490"/>
    </source>
</evidence>
<reference evidence="7" key="2">
    <citation type="submission" date="2020-09" db="EMBL/GenBank/DDBJ databases">
        <authorList>
            <person name="Sun Q."/>
            <person name="Kim S."/>
        </authorList>
    </citation>
    <scope>NUCLEOTIDE SEQUENCE</scope>
    <source>
        <strain evidence="7">KCTC 32501</strain>
    </source>
</reference>
<reference evidence="7" key="1">
    <citation type="journal article" date="2014" name="Int. J. Syst. Evol. Microbiol.">
        <title>Complete genome sequence of Corynebacterium casei LMG S-19264T (=DSM 44701T), isolated from a smear-ripened cheese.</title>
        <authorList>
            <consortium name="US DOE Joint Genome Institute (JGI-PGF)"/>
            <person name="Walter F."/>
            <person name="Albersmeier A."/>
            <person name="Kalinowski J."/>
            <person name="Ruckert C."/>
        </authorList>
    </citation>
    <scope>NUCLEOTIDE SEQUENCE</scope>
    <source>
        <strain evidence="7">KCTC 32501</strain>
    </source>
</reference>
<dbReference type="InterPro" id="IPR008189">
    <property type="entry name" value="rRNA_ssu_MeTfrase_I"/>
</dbReference>
<evidence type="ECO:0000313" key="8">
    <source>
        <dbReference type="Proteomes" id="UP000614287"/>
    </source>
</evidence>
<feature type="domain" description="Tetrapyrrole methylase" evidence="6">
    <location>
        <begin position="68"/>
        <end position="217"/>
    </location>
</feature>
<dbReference type="RefSeq" id="WP_189493245.1">
    <property type="nucleotide sequence ID" value="NZ_BMZG01000007.1"/>
</dbReference>
<dbReference type="InterPro" id="IPR014777">
    <property type="entry name" value="4pyrrole_Mease_sub1"/>
</dbReference>
<keyword evidence="1" id="KW-0963">Cytoplasm</keyword>
<dbReference type="GO" id="GO:0006364">
    <property type="term" value="P:rRNA processing"/>
    <property type="evidence" value="ECO:0007669"/>
    <property type="project" value="UniProtKB-KW"/>
</dbReference>
<dbReference type="PANTHER" id="PTHR46111:SF2">
    <property type="entry name" value="SAM-DEPENDENT METHYLTRANSFERASE"/>
    <property type="match status" value="1"/>
</dbReference>
<gene>
    <name evidence="7" type="ORF">GCM10009007_14080</name>
</gene>
<dbReference type="Proteomes" id="UP000614287">
    <property type="component" value="Unassembled WGS sequence"/>
</dbReference>
<dbReference type="Gene3D" id="3.30.950.10">
    <property type="entry name" value="Methyltransferase, Cobalt-precorrin-4 Transmethylase, Domain 2"/>
    <property type="match status" value="1"/>
</dbReference>
<dbReference type="PANTHER" id="PTHR46111">
    <property type="entry name" value="RIBOSOMAL RNA SMALL SUBUNIT METHYLTRANSFERASE I"/>
    <property type="match status" value="1"/>
</dbReference>